<proteinExistence type="predicted"/>
<dbReference type="PANTHER" id="PTHR43422">
    <property type="entry name" value="THIAMINE THIAZOLE SYNTHASE"/>
    <property type="match status" value="1"/>
</dbReference>
<dbReference type="EMBL" id="JAQQDR010000002">
    <property type="protein sequence ID" value="MFM0237870.1"/>
    <property type="molecule type" value="Genomic_DNA"/>
</dbReference>
<sequence>MRKGNWQSRSSRRISGNPSVRTLNRAMASRLSMMASGGRPGDEAILPFRASDGHRTHRLGLNWRIAMKNVGEHAIVIGASMGGLLAARVLTDFFTTVTVLERDVLAVADLPRKGVPQGRHTHGLLARGSAILDEFFPGYNHEVVAQHNGLIGDVANDVIWIGRNVRLANGASDLTGLLASRPVLEGHLRRRLLGLTNVRVVENCAVRGLATDPARRCVTGVRACVEGNPEETIEADLVVDATGRGSSSAAWLEELGYSSPAKEEVEIGICYMTRTYRRRPTDLDGKHGIVVAGSAPNWRNGVVLAQENDSWIVSAGGFLGDDAPGDDQGFLAYLATLPTMEIHDLVARAEPLTDYRRYRYVSNLRRRYEKLARFPRNYLVFGDAICSFNPVYGQGVTVAAEEALTLQRCLRTGSHDLARRFFRAAAKIVDIPWDIAVGNDLRHPQVKGARPPMLRFINWYIGKLHHAATRDSTLAIAFLKVVNLMMPPASLLSPAIAWRVWQGNRRAALPVASRAIEAARRNSVSS</sequence>
<dbReference type="Gene3D" id="3.50.50.60">
    <property type="entry name" value="FAD/NAD(P)-binding domain"/>
    <property type="match status" value="1"/>
</dbReference>
<keyword evidence="1" id="KW-0560">Oxidoreductase</keyword>
<evidence type="ECO:0000313" key="2">
    <source>
        <dbReference type="Proteomes" id="UP001629274"/>
    </source>
</evidence>
<dbReference type="InterPro" id="IPR036188">
    <property type="entry name" value="FAD/NAD-bd_sf"/>
</dbReference>
<protein>
    <submittedName>
        <fullName evidence="1">Monooxygenase</fullName>
    </submittedName>
</protein>
<keyword evidence="1" id="KW-0503">Monooxygenase</keyword>
<comment type="caution">
    <text evidence="1">The sequence shown here is derived from an EMBL/GenBank/DDBJ whole genome shotgun (WGS) entry which is preliminary data.</text>
</comment>
<evidence type="ECO:0000313" key="1">
    <source>
        <dbReference type="EMBL" id="MFM0237870.1"/>
    </source>
</evidence>
<dbReference type="Proteomes" id="UP001629274">
    <property type="component" value="Unassembled WGS sequence"/>
</dbReference>
<gene>
    <name evidence="1" type="ORF">PQR03_06990</name>
</gene>
<keyword evidence="2" id="KW-1185">Reference proteome</keyword>
<dbReference type="GO" id="GO:0004497">
    <property type="term" value="F:monooxygenase activity"/>
    <property type="evidence" value="ECO:0007669"/>
    <property type="project" value="UniProtKB-KW"/>
</dbReference>
<dbReference type="SUPFAM" id="SSF51905">
    <property type="entry name" value="FAD/NAD(P)-binding domain"/>
    <property type="match status" value="1"/>
</dbReference>
<name>A0ABW9BD77_9BURK</name>
<organism evidence="1 2">
    <name type="scientific">Paraburkholderia phytofirmans</name>
    <dbReference type="NCBI Taxonomy" id="261302"/>
    <lineage>
        <taxon>Bacteria</taxon>
        <taxon>Pseudomonadati</taxon>
        <taxon>Pseudomonadota</taxon>
        <taxon>Betaproteobacteria</taxon>
        <taxon>Burkholderiales</taxon>
        <taxon>Burkholderiaceae</taxon>
        <taxon>Paraburkholderia</taxon>
    </lineage>
</organism>
<accession>A0ABW9BD77</accession>
<reference evidence="1 2" key="1">
    <citation type="journal article" date="2024" name="Chem. Sci.">
        <title>Discovery of megapolipeptins by genome mining of a Burkholderiales bacteria collection.</title>
        <authorList>
            <person name="Paulo B.S."/>
            <person name="Recchia M.J.J."/>
            <person name="Lee S."/>
            <person name="Fergusson C.H."/>
            <person name="Romanowski S.B."/>
            <person name="Hernandez A."/>
            <person name="Krull N."/>
            <person name="Liu D.Y."/>
            <person name="Cavanagh H."/>
            <person name="Bos A."/>
            <person name="Gray C.A."/>
            <person name="Murphy B.T."/>
            <person name="Linington R.G."/>
            <person name="Eustaquio A.S."/>
        </authorList>
    </citation>
    <scope>NUCLEOTIDE SEQUENCE [LARGE SCALE GENOMIC DNA]</scope>
    <source>
        <strain evidence="1 2">RL17-351-BIE-A</strain>
    </source>
</reference>
<dbReference type="PANTHER" id="PTHR43422:SF3">
    <property type="entry name" value="THIAMINE THIAZOLE SYNTHASE"/>
    <property type="match status" value="1"/>
</dbReference>